<keyword evidence="1" id="KW-0472">Membrane</keyword>
<feature type="transmembrane region" description="Helical" evidence="1">
    <location>
        <begin position="314"/>
        <end position="331"/>
    </location>
</feature>
<reference evidence="2 3" key="1">
    <citation type="submission" date="2011-08" db="EMBL/GenBank/DDBJ databases">
        <title>The Genome Sequence of Selenomonas infelix ATCC 43532.</title>
        <authorList>
            <consortium name="The Broad Institute Genome Sequencing Platform"/>
            <person name="Earl A."/>
            <person name="Ward D."/>
            <person name="Feldgarden M."/>
            <person name="Gevers D."/>
            <person name="Izard J."/>
            <person name="Blanton J.M."/>
            <person name="Baranova O.V."/>
            <person name="Dewhirst F.E."/>
            <person name="Young S.K."/>
            <person name="Zeng Q."/>
            <person name="Gargeya S."/>
            <person name="Fitzgerald M."/>
            <person name="Haas B."/>
            <person name="Abouelleil A."/>
            <person name="Alvarado L."/>
            <person name="Arachchi H.M."/>
            <person name="Berlin A."/>
            <person name="Brown A."/>
            <person name="Chapman S.B."/>
            <person name="Chen Z."/>
            <person name="Dunbar C."/>
            <person name="Freedman E."/>
            <person name="Gearin G."/>
            <person name="Gellesch M."/>
            <person name="Goldberg J."/>
            <person name="Griggs A."/>
            <person name="Gujja S."/>
            <person name="Heiman D."/>
            <person name="Howarth C."/>
            <person name="Larson L."/>
            <person name="Lui A."/>
            <person name="MacDonald P.J.P."/>
            <person name="Montmayeur A."/>
            <person name="Murphy C."/>
            <person name="Neiman D."/>
            <person name="Pearson M."/>
            <person name="Priest M."/>
            <person name="Roberts A."/>
            <person name="Saif S."/>
            <person name="Shea T."/>
            <person name="Shenoy N."/>
            <person name="Sisk P."/>
            <person name="Stolte C."/>
            <person name="Sykes S."/>
            <person name="Wortman J."/>
            <person name="Nusbaum C."/>
            <person name="Birren B."/>
        </authorList>
    </citation>
    <scope>NUCLEOTIDE SEQUENCE [LARGE SCALE GENOMIC DNA]</scope>
    <source>
        <strain evidence="2 3">ATCC 43532</strain>
    </source>
</reference>
<feature type="transmembrane region" description="Helical" evidence="1">
    <location>
        <begin position="384"/>
        <end position="409"/>
    </location>
</feature>
<dbReference type="HOGENOM" id="CLU_348055_0_0_9"/>
<dbReference type="Proteomes" id="UP000004129">
    <property type="component" value="Unassembled WGS sequence"/>
</dbReference>
<evidence type="ECO:0000313" key="2">
    <source>
        <dbReference type="EMBL" id="EHG21350.1"/>
    </source>
</evidence>
<feature type="transmembrane region" description="Helical" evidence="1">
    <location>
        <begin position="459"/>
        <end position="482"/>
    </location>
</feature>
<sequence>MERLRSLSLFSLCLLVMVCLLLPAARADALTLGYDRNYGTAYVNILRRASMEPMEILGCTHKRLELFQDRRVDAIEVYDFEAERFQRGTSEPLYWYPHFTATVVFAVPEGTPVPVTHWADLRQNVTVVLPDKSPEREIFFLALAQRIAPDLDASFAQLARMQEMGTLRLYPLHRGVRGLFAERGEHDVYVLFAHEADRLIRRGARLTIVTPVDGTLSFTKGLLSRTPLTFSDALFEELAAAGYPPPADILPARAVPPDFLLSLRVANTRYHTEIRQRPLLAPSEPHERFIILVLTLIVTVVWGMTFRQRVLHHGARRAVLLLIAMLLLWELDRMAKILTFTHDEAFERLLWYLYYVFRGGLSVALLWIAWASDEDVLERTMPPWLKAVFGVNLFLAVLILCNDLHHQFFYFTWSTETMEWSEHMAWGTYAYWTLWFSEIFAALLLLLEKAKAQQVLRNTMILPFALFFAFIVYSIAYQLIAWVQWAELTSVTALFFLLLIELCMRTGLMPSNRLHQKFFTHSRLAMQLTDAAGTPVFVSAARTRAPQRDIRTSRMEVDGGALLWQEDLSLLHEQKRRLTLTRDALLRAQSVLREEHTIRKRLLRLTLRRQLSEELEAILAAKRPLLRAFREQLMATDDEAAVTLLIRRLNLLSSYLKKRCVLFLKGQEDGYIRADELSMAVSETCTYLRPLGLHVGVEWAQQKPLPEADALALFDFFAEFLARAAREKTTDVFCRFADGTLTFLLEPADWIAPWTADWQARHAVRIALADRGYALSLRVRPAETEKTAAADNAATCAAAGGDARAQACEPRAGETEGSSWND</sequence>
<dbReference type="eggNOG" id="ENOG502Z9M2">
    <property type="taxonomic scope" value="Bacteria"/>
</dbReference>
<gene>
    <name evidence="2" type="ORF">HMPREF9334_00767</name>
</gene>
<dbReference type="EMBL" id="ACZM01000007">
    <property type="protein sequence ID" value="EHG21350.1"/>
    <property type="molecule type" value="Genomic_DNA"/>
</dbReference>
<organism evidence="2 3">
    <name type="scientific">Selenomonas infelix ATCC 43532</name>
    <dbReference type="NCBI Taxonomy" id="679201"/>
    <lineage>
        <taxon>Bacteria</taxon>
        <taxon>Bacillati</taxon>
        <taxon>Bacillota</taxon>
        <taxon>Negativicutes</taxon>
        <taxon>Selenomonadales</taxon>
        <taxon>Selenomonadaceae</taxon>
        <taxon>Selenomonas</taxon>
    </lineage>
</organism>
<proteinExistence type="predicted"/>
<name>G5GNW3_9FIRM</name>
<dbReference type="PATRIC" id="fig|679201.3.peg.775"/>
<accession>G5GNW3</accession>
<evidence type="ECO:0000256" key="1">
    <source>
        <dbReference type="SAM" id="Phobius"/>
    </source>
</evidence>
<dbReference type="AlphaFoldDB" id="G5GNW3"/>
<evidence type="ECO:0000313" key="3">
    <source>
        <dbReference type="Proteomes" id="UP000004129"/>
    </source>
</evidence>
<dbReference type="SUPFAM" id="SSF53850">
    <property type="entry name" value="Periplasmic binding protein-like II"/>
    <property type="match status" value="1"/>
</dbReference>
<feature type="transmembrane region" description="Helical" evidence="1">
    <location>
        <begin position="429"/>
        <end position="447"/>
    </location>
</feature>
<protein>
    <recommendedName>
        <fullName evidence="4">Histidine kinase N-terminal 7TM region domain-containing protein</fullName>
    </recommendedName>
</protein>
<feature type="transmembrane region" description="Helical" evidence="1">
    <location>
        <begin position="289"/>
        <end position="307"/>
    </location>
</feature>
<keyword evidence="1" id="KW-0812">Transmembrane</keyword>
<keyword evidence="3" id="KW-1185">Reference proteome</keyword>
<comment type="caution">
    <text evidence="2">The sequence shown here is derived from an EMBL/GenBank/DDBJ whole genome shotgun (WGS) entry which is preliminary data.</text>
</comment>
<dbReference type="RefSeq" id="WP_006692217.1">
    <property type="nucleotide sequence ID" value="NZ_JH376798.1"/>
</dbReference>
<feature type="transmembrane region" description="Helical" evidence="1">
    <location>
        <begin position="351"/>
        <end position="372"/>
    </location>
</feature>
<evidence type="ECO:0008006" key="4">
    <source>
        <dbReference type="Google" id="ProtNLM"/>
    </source>
</evidence>
<feature type="transmembrane region" description="Helical" evidence="1">
    <location>
        <begin position="488"/>
        <end position="508"/>
    </location>
</feature>
<keyword evidence="1" id="KW-1133">Transmembrane helix</keyword>
<dbReference type="STRING" id="679201.HMPREF9334_00767"/>